<dbReference type="HOGENOM" id="CLU_1613345_0_0_1"/>
<evidence type="ECO:0000256" key="1">
    <source>
        <dbReference type="SAM" id="MobiDB-lite"/>
    </source>
</evidence>
<proteinExistence type="predicted"/>
<evidence type="ECO:0000313" key="2">
    <source>
        <dbReference type="EnsemblPlants" id="OBART02G15040.1"/>
    </source>
</evidence>
<name>A0A0D3F4L7_9ORYZ</name>
<protein>
    <submittedName>
        <fullName evidence="2">Uncharacterized protein</fullName>
    </submittedName>
</protein>
<keyword evidence="3" id="KW-1185">Reference proteome</keyword>
<dbReference type="PaxDb" id="65489-OBART02G15040.1"/>
<dbReference type="Proteomes" id="UP000026960">
    <property type="component" value="Chromosome 2"/>
</dbReference>
<reference evidence="2" key="2">
    <citation type="submission" date="2015-03" db="UniProtKB">
        <authorList>
            <consortium name="EnsemblPlants"/>
        </authorList>
    </citation>
    <scope>IDENTIFICATION</scope>
</reference>
<dbReference type="EnsemblPlants" id="OBART02G15040.1">
    <property type="protein sequence ID" value="OBART02G15040.1"/>
    <property type="gene ID" value="OBART02G15040"/>
</dbReference>
<reference evidence="2" key="1">
    <citation type="journal article" date="2009" name="Rice">
        <title>De Novo Next Generation Sequencing of Plant Genomes.</title>
        <authorList>
            <person name="Rounsley S."/>
            <person name="Marri P.R."/>
            <person name="Yu Y."/>
            <person name="He R."/>
            <person name="Sisneros N."/>
            <person name="Goicoechea J.L."/>
            <person name="Lee S.J."/>
            <person name="Angelova A."/>
            <person name="Kudrna D."/>
            <person name="Luo M."/>
            <person name="Affourtit J."/>
            <person name="Desany B."/>
            <person name="Knight J."/>
            <person name="Niazi F."/>
            <person name="Egholm M."/>
            <person name="Wing R.A."/>
        </authorList>
    </citation>
    <scope>NUCLEOTIDE SEQUENCE [LARGE SCALE GENOMIC DNA]</scope>
    <source>
        <strain evidence="2">cv. IRGC 105608</strain>
    </source>
</reference>
<evidence type="ECO:0000313" key="3">
    <source>
        <dbReference type="Proteomes" id="UP000026960"/>
    </source>
</evidence>
<feature type="compositionally biased region" description="Low complexity" evidence="1">
    <location>
        <begin position="83"/>
        <end position="96"/>
    </location>
</feature>
<dbReference type="AlphaFoldDB" id="A0A0D3F4L7"/>
<dbReference type="Gramene" id="OBART02G15040.1">
    <property type="protein sequence ID" value="OBART02G15040.1"/>
    <property type="gene ID" value="OBART02G15040"/>
</dbReference>
<organism evidence="2">
    <name type="scientific">Oryza barthii</name>
    <dbReference type="NCBI Taxonomy" id="65489"/>
    <lineage>
        <taxon>Eukaryota</taxon>
        <taxon>Viridiplantae</taxon>
        <taxon>Streptophyta</taxon>
        <taxon>Embryophyta</taxon>
        <taxon>Tracheophyta</taxon>
        <taxon>Spermatophyta</taxon>
        <taxon>Magnoliopsida</taxon>
        <taxon>Liliopsida</taxon>
        <taxon>Poales</taxon>
        <taxon>Poaceae</taxon>
        <taxon>BOP clade</taxon>
        <taxon>Oryzoideae</taxon>
        <taxon>Oryzeae</taxon>
        <taxon>Oryzinae</taxon>
        <taxon>Oryza</taxon>
    </lineage>
</organism>
<sequence>MSGHHYRRPISLTEASQAKPLCHQLRLAQPPPPPSLIAGTELLLPPFRPSLSLPPPSTTLSGCALLGNIISYRRSHLPATGEPVPRSPSSLPPLGSKNHQKAAVETLHLLWRRSRGLKPRSQTVGRKTRHNLILRSKCRSSHPTPQRVQWSEPHYSLDLHKHAAH</sequence>
<accession>A0A0D3F4L7</accession>
<feature type="region of interest" description="Disordered" evidence="1">
    <location>
        <begin position="78"/>
        <end position="97"/>
    </location>
</feature>